<dbReference type="PROSITE" id="PS50943">
    <property type="entry name" value="HTH_CROC1"/>
    <property type="match status" value="1"/>
</dbReference>
<gene>
    <name evidence="2" type="ORF">ENV52_06425</name>
</gene>
<dbReference type="InterPro" id="IPR010982">
    <property type="entry name" value="Lambda_DNA-bd_dom_sf"/>
</dbReference>
<comment type="caution">
    <text evidence="2">The sequence shown here is derived from an EMBL/GenBank/DDBJ whole genome shotgun (WGS) entry which is preliminary data.</text>
</comment>
<name>A0A7V6A390_9BACT</name>
<dbReference type="AlphaFoldDB" id="A0A7V6A390"/>
<evidence type="ECO:0000313" key="2">
    <source>
        <dbReference type="EMBL" id="HHS29320.1"/>
    </source>
</evidence>
<dbReference type="EMBL" id="DTGR01000104">
    <property type="protein sequence ID" value="HHS29320.1"/>
    <property type="molecule type" value="Genomic_DNA"/>
</dbReference>
<protein>
    <submittedName>
        <fullName evidence="2">Helix-turn-helix domain-containing protein</fullName>
    </submittedName>
</protein>
<feature type="domain" description="HTH cro/C1-type" evidence="1">
    <location>
        <begin position="19"/>
        <end position="53"/>
    </location>
</feature>
<dbReference type="GO" id="GO:0003677">
    <property type="term" value="F:DNA binding"/>
    <property type="evidence" value="ECO:0007669"/>
    <property type="project" value="InterPro"/>
</dbReference>
<reference evidence="2" key="1">
    <citation type="journal article" date="2020" name="mSystems">
        <title>Genome- and Community-Level Interaction Insights into Carbon Utilization and Element Cycling Functions of Hydrothermarchaeota in Hydrothermal Sediment.</title>
        <authorList>
            <person name="Zhou Z."/>
            <person name="Liu Y."/>
            <person name="Xu W."/>
            <person name="Pan J."/>
            <person name="Luo Z.H."/>
            <person name="Li M."/>
        </authorList>
    </citation>
    <scope>NUCLEOTIDE SEQUENCE [LARGE SCALE GENOMIC DNA]</scope>
    <source>
        <strain evidence="2">SpSt-767</strain>
    </source>
</reference>
<organism evidence="2">
    <name type="scientific">Desulfobacca acetoxidans</name>
    <dbReference type="NCBI Taxonomy" id="60893"/>
    <lineage>
        <taxon>Bacteria</taxon>
        <taxon>Pseudomonadati</taxon>
        <taxon>Thermodesulfobacteriota</taxon>
        <taxon>Desulfobaccia</taxon>
        <taxon>Desulfobaccales</taxon>
        <taxon>Desulfobaccaceae</taxon>
        <taxon>Desulfobacca</taxon>
    </lineage>
</organism>
<dbReference type="InterPro" id="IPR001387">
    <property type="entry name" value="Cro/C1-type_HTH"/>
</dbReference>
<dbReference type="CDD" id="cd00093">
    <property type="entry name" value="HTH_XRE"/>
    <property type="match status" value="1"/>
</dbReference>
<proteinExistence type="predicted"/>
<dbReference type="SUPFAM" id="SSF47413">
    <property type="entry name" value="lambda repressor-like DNA-binding domains"/>
    <property type="match status" value="1"/>
</dbReference>
<accession>A0A7V6A390</accession>
<dbReference type="Pfam" id="PF01381">
    <property type="entry name" value="HTH_3"/>
    <property type="match status" value="1"/>
</dbReference>
<sequence>MDTIPWKEVYPQFNASLALRGARKREGLTQKDLALSPGVKQSHISEMERGLTKRRSGQRRLNFLIPWQEFWPVLPTGNPGRQRRSPPGLR</sequence>
<evidence type="ECO:0000259" key="1">
    <source>
        <dbReference type="PROSITE" id="PS50943"/>
    </source>
</evidence>
<dbReference type="Gene3D" id="1.10.260.40">
    <property type="entry name" value="lambda repressor-like DNA-binding domains"/>
    <property type="match status" value="1"/>
</dbReference>